<proteinExistence type="predicted"/>
<dbReference type="AlphaFoldDB" id="D0NS00"/>
<evidence type="ECO:0008006" key="4">
    <source>
        <dbReference type="Google" id="ProtNLM"/>
    </source>
</evidence>
<keyword evidence="3" id="KW-1185">Reference proteome</keyword>
<gene>
    <name evidence="2" type="ORF">PITG_15893</name>
</gene>
<dbReference type="KEGG" id="pif:PITG_15893"/>
<sequence>MSLSLPASATSEGGSSDSSSDIDTTASAASGAAANSDDASPDTDDFKRPCIVQVVDSPSLVEGPADVTYPSWSAWNEYLKAYSVKSRQVIRIQSTLSCVLRNKRLGQTAAAKQGMDVPYVPETWGAYQRTYICTHGWPAKDRSSGLRTKHFVRGCGCPFRFVVQLVQVDGLCCLRVKNGVYQHNHAVGTAQFKTYPEKP</sequence>
<organism evidence="2 3">
    <name type="scientific">Phytophthora infestans (strain T30-4)</name>
    <name type="common">Potato late blight agent</name>
    <dbReference type="NCBI Taxonomy" id="403677"/>
    <lineage>
        <taxon>Eukaryota</taxon>
        <taxon>Sar</taxon>
        <taxon>Stramenopiles</taxon>
        <taxon>Oomycota</taxon>
        <taxon>Peronosporomycetes</taxon>
        <taxon>Peronosporales</taxon>
        <taxon>Peronosporaceae</taxon>
        <taxon>Phytophthora</taxon>
    </lineage>
</organism>
<evidence type="ECO:0000313" key="2">
    <source>
        <dbReference type="EMBL" id="EEY63541.1"/>
    </source>
</evidence>
<evidence type="ECO:0000256" key="1">
    <source>
        <dbReference type="SAM" id="MobiDB-lite"/>
    </source>
</evidence>
<protein>
    <recommendedName>
        <fullName evidence="4">FAR1 domain-containing protein</fullName>
    </recommendedName>
</protein>
<reference evidence="3" key="1">
    <citation type="journal article" date="2009" name="Nature">
        <title>Genome sequence and analysis of the Irish potato famine pathogen Phytophthora infestans.</title>
        <authorList>
            <consortium name="The Broad Institute Genome Sequencing Platform"/>
            <person name="Haas B.J."/>
            <person name="Kamoun S."/>
            <person name="Zody M.C."/>
            <person name="Jiang R.H."/>
            <person name="Handsaker R.E."/>
            <person name="Cano L.M."/>
            <person name="Grabherr M."/>
            <person name="Kodira C.D."/>
            <person name="Raffaele S."/>
            <person name="Torto-Alalibo T."/>
            <person name="Bozkurt T.O."/>
            <person name="Ah-Fong A.M."/>
            <person name="Alvarado L."/>
            <person name="Anderson V.L."/>
            <person name="Armstrong M.R."/>
            <person name="Avrova A."/>
            <person name="Baxter L."/>
            <person name="Beynon J."/>
            <person name="Boevink P.C."/>
            <person name="Bollmann S.R."/>
            <person name="Bos J.I."/>
            <person name="Bulone V."/>
            <person name="Cai G."/>
            <person name="Cakir C."/>
            <person name="Carrington J.C."/>
            <person name="Chawner M."/>
            <person name="Conti L."/>
            <person name="Costanzo S."/>
            <person name="Ewan R."/>
            <person name="Fahlgren N."/>
            <person name="Fischbach M.A."/>
            <person name="Fugelstad J."/>
            <person name="Gilroy E.M."/>
            <person name="Gnerre S."/>
            <person name="Green P.J."/>
            <person name="Grenville-Briggs L.J."/>
            <person name="Griffith J."/>
            <person name="Grunwald N.J."/>
            <person name="Horn K."/>
            <person name="Horner N.R."/>
            <person name="Hu C.H."/>
            <person name="Huitema E."/>
            <person name="Jeong D.H."/>
            <person name="Jones A.M."/>
            <person name="Jones J.D."/>
            <person name="Jones R.W."/>
            <person name="Karlsson E.K."/>
            <person name="Kunjeti S.G."/>
            <person name="Lamour K."/>
            <person name="Liu Z."/>
            <person name="Ma L."/>
            <person name="Maclean D."/>
            <person name="Chibucos M.C."/>
            <person name="McDonald H."/>
            <person name="McWalters J."/>
            <person name="Meijer H.J."/>
            <person name="Morgan W."/>
            <person name="Morris P.F."/>
            <person name="Munro C.A."/>
            <person name="O'Neill K."/>
            <person name="Ospina-Giraldo M."/>
            <person name="Pinzon A."/>
            <person name="Pritchard L."/>
            <person name="Ramsahoye B."/>
            <person name="Ren Q."/>
            <person name="Restrepo S."/>
            <person name="Roy S."/>
            <person name="Sadanandom A."/>
            <person name="Savidor A."/>
            <person name="Schornack S."/>
            <person name="Schwartz D.C."/>
            <person name="Schumann U.D."/>
            <person name="Schwessinger B."/>
            <person name="Seyer L."/>
            <person name="Sharpe T."/>
            <person name="Silvar C."/>
            <person name="Song J."/>
            <person name="Studholme D.J."/>
            <person name="Sykes S."/>
            <person name="Thines M."/>
            <person name="van de Vondervoort P.J."/>
            <person name="Phuntumart V."/>
            <person name="Wawra S."/>
            <person name="Weide R."/>
            <person name="Win J."/>
            <person name="Young C."/>
            <person name="Zhou S."/>
            <person name="Fry W."/>
            <person name="Meyers B.C."/>
            <person name="van West P."/>
            <person name="Ristaino J."/>
            <person name="Govers F."/>
            <person name="Birch P.R."/>
            <person name="Whisson S.C."/>
            <person name="Judelson H.S."/>
            <person name="Nusbaum C."/>
        </authorList>
    </citation>
    <scope>NUCLEOTIDE SEQUENCE [LARGE SCALE GENOMIC DNA]</scope>
    <source>
        <strain evidence="3">T30-4</strain>
    </source>
</reference>
<name>D0NS00_PHYIT</name>
<evidence type="ECO:0000313" key="3">
    <source>
        <dbReference type="Proteomes" id="UP000006643"/>
    </source>
</evidence>
<dbReference type="STRING" id="403677.D0NS00"/>
<dbReference type="RefSeq" id="XP_002898128.1">
    <property type="nucleotide sequence ID" value="XM_002898082.1"/>
</dbReference>
<dbReference type="InParanoid" id="D0NS00"/>
<dbReference type="OrthoDB" id="90859at2759"/>
<accession>D0NS00</accession>
<feature type="compositionally biased region" description="Low complexity" evidence="1">
    <location>
        <begin position="7"/>
        <end position="38"/>
    </location>
</feature>
<dbReference type="GeneID" id="9475684"/>
<dbReference type="EMBL" id="DS028156">
    <property type="protein sequence ID" value="EEY63541.1"/>
    <property type="molecule type" value="Genomic_DNA"/>
</dbReference>
<dbReference type="OMA" id="PETWGAY"/>
<dbReference type="HOGENOM" id="CLU_1374608_0_0_1"/>
<dbReference type="Proteomes" id="UP000006643">
    <property type="component" value="Unassembled WGS sequence"/>
</dbReference>
<feature type="region of interest" description="Disordered" evidence="1">
    <location>
        <begin position="1"/>
        <end position="45"/>
    </location>
</feature>
<dbReference type="VEuPathDB" id="FungiDB:PITG_15893"/>